<dbReference type="AlphaFoldDB" id="A0A291QWU7"/>
<keyword evidence="3" id="KW-1185">Reference proteome</keyword>
<evidence type="ECO:0000313" key="3">
    <source>
        <dbReference type="Proteomes" id="UP000220133"/>
    </source>
</evidence>
<dbReference type="Pfam" id="PF13201">
    <property type="entry name" value="PCMD"/>
    <property type="match status" value="1"/>
</dbReference>
<dbReference type="Gene3D" id="2.60.40.2340">
    <property type="match status" value="1"/>
</dbReference>
<dbReference type="InterPro" id="IPR038653">
    <property type="entry name" value="Put_CMD_sf"/>
</dbReference>
<protein>
    <recommendedName>
        <fullName evidence="1">Putative carbohydrate metabolism domain-containing protein</fullName>
    </recommendedName>
</protein>
<name>A0A291QWU7_9BACT</name>
<feature type="domain" description="Putative carbohydrate metabolism" evidence="1">
    <location>
        <begin position="138"/>
        <end position="366"/>
    </location>
</feature>
<dbReference type="Gene3D" id="2.60.120.890">
    <property type="entry name" value="BT2081, beta-jelly-roll domain"/>
    <property type="match status" value="1"/>
</dbReference>
<dbReference type="KEGG" id="cbae:COR50_15145"/>
<sequence>MLIFMKRSTWLCWEKCKWSNILYGFTCIVTLQLSSCIKDAPLNPEADIESFVVDSSLTTGDVFIDQANSKIMLYLKESAYESGLAPSITVSDGATVSPATGDSIHFNQPITYTVTSASKTSTKVYKVEVVQTGTWDFDFEYWDKNERDQYEFPVEEDGTVLWSSGNPGVALSGVPKRPDAYPLRQTTDSRFGNTAAELVTLKGTTLSSLFGVKLFAGSLFLGIFDSQNALLEPLKATRFGQPISKGIPEFFTGYYKYTPGENFQDKDGNILPGITDSCALYAVIYSGTERLDATNIHNSPRIIATAYLPDGSRREAYTHFSIPFTYIRQPADGDDFMLTIVASSSRDGDQYRGAIGSRLVVDSLSIKMKP</sequence>
<dbReference type="Proteomes" id="UP000220133">
    <property type="component" value="Chromosome"/>
</dbReference>
<proteinExistence type="predicted"/>
<gene>
    <name evidence="2" type="ORF">COR50_15145</name>
</gene>
<accession>A0A291QWU7</accession>
<dbReference type="InterPro" id="IPR025112">
    <property type="entry name" value="PCMD"/>
</dbReference>
<organism evidence="2 3">
    <name type="scientific">Chitinophaga caeni</name>
    <dbReference type="NCBI Taxonomy" id="2029983"/>
    <lineage>
        <taxon>Bacteria</taxon>
        <taxon>Pseudomonadati</taxon>
        <taxon>Bacteroidota</taxon>
        <taxon>Chitinophagia</taxon>
        <taxon>Chitinophagales</taxon>
        <taxon>Chitinophagaceae</taxon>
        <taxon>Chitinophaga</taxon>
    </lineage>
</organism>
<evidence type="ECO:0000313" key="2">
    <source>
        <dbReference type="EMBL" id="ATL48391.1"/>
    </source>
</evidence>
<reference evidence="2 3" key="1">
    <citation type="submission" date="2017-10" db="EMBL/GenBank/DDBJ databases">
        <title>Paenichitinophaga pekingensis gen. nov., sp. nov., isolated from activated sludge.</title>
        <authorList>
            <person name="Jin D."/>
            <person name="Kong X."/>
            <person name="Deng Y."/>
            <person name="Bai Z."/>
        </authorList>
    </citation>
    <scope>NUCLEOTIDE SEQUENCE [LARGE SCALE GENOMIC DNA]</scope>
    <source>
        <strain evidence="2 3">13</strain>
    </source>
</reference>
<dbReference type="EMBL" id="CP023777">
    <property type="protein sequence ID" value="ATL48391.1"/>
    <property type="molecule type" value="Genomic_DNA"/>
</dbReference>
<evidence type="ECO:0000259" key="1">
    <source>
        <dbReference type="Pfam" id="PF13201"/>
    </source>
</evidence>